<evidence type="ECO:0000256" key="2">
    <source>
        <dbReference type="ARBA" id="ARBA00022729"/>
    </source>
</evidence>
<dbReference type="InterPro" id="IPR032675">
    <property type="entry name" value="LRR_dom_sf"/>
</dbReference>
<dbReference type="Gene3D" id="3.80.10.10">
    <property type="entry name" value="Ribonuclease Inhibitor"/>
    <property type="match status" value="1"/>
</dbReference>
<dbReference type="SUPFAM" id="SSF52058">
    <property type="entry name" value="L domain-like"/>
    <property type="match status" value="1"/>
</dbReference>
<dbReference type="PANTHER" id="PTHR24369">
    <property type="entry name" value="ANTIGEN BSP, PUTATIVE-RELATED"/>
    <property type="match status" value="1"/>
</dbReference>
<sequence length="303" mass="34071">MILLSLGDIYAINSTKYYTKKFTSSKKMKYFRDVLLLVAYLANFATAGNPAHPHLHAEVRIVGYHGPTNKHILKLFRGAEILEMIDCNVTTSPALLFSELPKLRILHLENNTYQDVDYETVMHGAHKLEEFYFININQKRIYTGTLGVLPRLRICVIRGFKNPVKSLEANVLNETVLEELEFSSSGLEEIHDSAFNGLDKLKILNLSNNKLKGLSKTALTPLKSLKILNLEGNEIETFSADGLPDLPNLEEINLSNNPLSKLNLDDIGKVAPKLKTIKETSIADAEVKKLRKKTKLAIIDKNE</sequence>
<dbReference type="PRINTS" id="PR00019">
    <property type="entry name" value="LEURICHRPT"/>
</dbReference>
<dbReference type="InterPro" id="IPR050541">
    <property type="entry name" value="LRR_TM_domain-containing"/>
</dbReference>
<dbReference type="Pfam" id="PF13855">
    <property type="entry name" value="LRR_8"/>
    <property type="match status" value="1"/>
</dbReference>
<evidence type="ECO:0000256" key="3">
    <source>
        <dbReference type="ARBA" id="ARBA00022737"/>
    </source>
</evidence>
<protein>
    <submittedName>
        <fullName evidence="4">Uncharacterized protein</fullName>
    </submittedName>
</protein>
<gene>
    <name evidence="4" type="ORF">HHI36_019783</name>
</gene>
<evidence type="ECO:0000313" key="5">
    <source>
        <dbReference type="Proteomes" id="UP001516400"/>
    </source>
</evidence>
<accession>A0ABD2N880</accession>
<dbReference type="Pfam" id="PF00560">
    <property type="entry name" value="LRR_1"/>
    <property type="match status" value="1"/>
</dbReference>
<dbReference type="PANTHER" id="PTHR24369:SF210">
    <property type="entry name" value="CHAOPTIN-RELATED"/>
    <property type="match status" value="1"/>
</dbReference>
<organism evidence="4 5">
    <name type="scientific">Cryptolaemus montrouzieri</name>
    <dbReference type="NCBI Taxonomy" id="559131"/>
    <lineage>
        <taxon>Eukaryota</taxon>
        <taxon>Metazoa</taxon>
        <taxon>Ecdysozoa</taxon>
        <taxon>Arthropoda</taxon>
        <taxon>Hexapoda</taxon>
        <taxon>Insecta</taxon>
        <taxon>Pterygota</taxon>
        <taxon>Neoptera</taxon>
        <taxon>Endopterygota</taxon>
        <taxon>Coleoptera</taxon>
        <taxon>Polyphaga</taxon>
        <taxon>Cucujiformia</taxon>
        <taxon>Coccinelloidea</taxon>
        <taxon>Coccinellidae</taxon>
        <taxon>Scymninae</taxon>
        <taxon>Scymnini</taxon>
        <taxon>Cryptolaemus</taxon>
    </lineage>
</organism>
<name>A0ABD2N880_9CUCU</name>
<proteinExistence type="predicted"/>
<evidence type="ECO:0000313" key="4">
    <source>
        <dbReference type="EMBL" id="KAL3275011.1"/>
    </source>
</evidence>
<keyword evidence="5" id="KW-1185">Reference proteome</keyword>
<comment type="caution">
    <text evidence="4">The sequence shown here is derived from an EMBL/GenBank/DDBJ whole genome shotgun (WGS) entry which is preliminary data.</text>
</comment>
<reference evidence="4 5" key="1">
    <citation type="journal article" date="2021" name="BMC Biol.">
        <title>Horizontally acquired antibacterial genes associated with adaptive radiation of ladybird beetles.</title>
        <authorList>
            <person name="Li H.S."/>
            <person name="Tang X.F."/>
            <person name="Huang Y.H."/>
            <person name="Xu Z.Y."/>
            <person name="Chen M.L."/>
            <person name="Du X.Y."/>
            <person name="Qiu B.Y."/>
            <person name="Chen P.T."/>
            <person name="Zhang W."/>
            <person name="Slipinski A."/>
            <person name="Escalona H.E."/>
            <person name="Waterhouse R.M."/>
            <person name="Zwick A."/>
            <person name="Pang H."/>
        </authorList>
    </citation>
    <scope>NUCLEOTIDE SEQUENCE [LARGE SCALE GENOMIC DNA]</scope>
    <source>
        <strain evidence="4">SYSU2018</strain>
    </source>
</reference>
<dbReference type="PROSITE" id="PS51450">
    <property type="entry name" value="LRR"/>
    <property type="match status" value="1"/>
</dbReference>
<keyword evidence="1" id="KW-0433">Leucine-rich repeat</keyword>
<dbReference type="EMBL" id="JABFTP020000083">
    <property type="protein sequence ID" value="KAL3275011.1"/>
    <property type="molecule type" value="Genomic_DNA"/>
</dbReference>
<dbReference type="AlphaFoldDB" id="A0ABD2N880"/>
<dbReference type="SMART" id="SM00369">
    <property type="entry name" value="LRR_TYP"/>
    <property type="match status" value="5"/>
</dbReference>
<dbReference type="Proteomes" id="UP001516400">
    <property type="component" value="Unassembled WGS sequence"/>
</dbReference>
<dbReference type="InterPro" id="IPR001611">
    <property type="entry name" value="Leu-rich_rpt"/>
</dbReference>
<keyword evidence="3" id="KW-0677">Repeat</keyword>
<evidence type="ECO:0000256" key="1">
    <source>
        <dbReference type="ARBA" id="ARBA00022614"/>
    </source>
</evidence>
<keyword evidence="2" id="KW-0732">Signal</keyword>
<dbReference type="InterPro" id="IPR003591">
    <property type="entry name" value="Leu-rich_rpt_typical-subtyp"/>
</dbReference>